<feature type="region of interest" description="Disordered" evidence="1">
    <location>
        <begin position="1"/>
        <end position="20"/>
    </location>
</feature>
<protein>
    <submittedName>
        <fullName evidence="2">Nucleotide-binding protein, UspA family</fullName>
    </submittedName>
</protein>
<dbReference type="Proteomes" id="UP000663305">
    <property type="component" value="Chromosome"/>
</dbReference>
<gene>
    <name evidence="2" type="primary">uspA7</name>
    <name evidence="2" type="ORF">HSBGL_0843</name>
</gene>
<evidence type="ECO:0000313" key="3">
    <source>
        <dbReference type="Proteomes" id="UP000663305"/>
    </source>
</evidence>
<organism evidence="2 3">
    <name type="scientific">Halapricum desulfuricans</name>
    <dbReference type="NCBI Taxonomy" id="2841257"/>
    <lineage>
        <taxon>Archaea</taxon>
        <taxon>Methanobacteriati</taxon>
        <taxon>Methanobacteriota</taxon>
        <taxon>Stenosarchaea group</taxon>
        <taxon>Halobacteria</taxon>
        <taxon>Halobacteriales</taxon>
        <taxon>Haloarculaceae</taxon>
        <taxon>Halapricum</taxon>
    </lineage>
</organism>
<feature type="compositionally biased region" description="Basic residues" evidence="1">
    <location>
        <begin position="1"/>
        <end position="18"/>
    </location>
</feature>
<evidence type="ECO:0000313" key="2">
    <source>
        <dbReference type="EMBL" id="QSG11274.1"/>
    </source>
</evidence>
<reference evidence="2" key="1">
    <citation type="submission" date="2020-11" db="EMBL/GenBank/DDBJ databases">
        <title>Carbohydrate-dependent, anaerobic sulfur respiration: A novel catabolism in halophilic archaea.</title>
        <authorList>
            <person name="Sorokin D.Y."/>
            <person name="Messina E."/>
            <person name="Smedile F."/>
            <person name="La Cono V."/>
            <person name="Hallsworth J.E."/>
            <person name="Yakimov M.M."/>
        </authorList>
    </citation>
    <scope>NUCLEOTIDE SEQUENCE</scope>
    <source>
        <strain evidence="2">HSR-Bgl</strain>
    </source>
</reference>
<dbReference type="AlphaFoldDB" id="A0A897NFR9"/>
<accession>A0A897NFR9</accession>
<sequence length="65" mass="7725">MSRRWCRRHSPRARRRRAVQAGRGALARSVRNTLHLDILDEVEASVVTAERSNGRSLWRRLFDRR</sequence>
<dbReference type="EMBL" id="CP064789">
    <property type="protein sequence ID" value="QSG11274.1"/>
    <property type="molecule type" value="Genomic_DNA"/>
</dbReference>
<name>A0A897NFR9_9EURY</name>
<evidence type="ECO:0000256" key="1">
    <source>
        <dbReference type="SAM" id="MobiDB-lite"/>
    </source>
</evidence>
<proteinExistence type="predicted"/>